<dbReference type="Pfam" id="PF01261">
    <property type="entry name" value="AP_endonuc_2"/>
    <property type="match status" value="1"/>
</dbReference>
<organism evidence="2 3">
    <name type="scientific">Caryophanon tenue</name>
    <dbReference type="NCBI Taxonomy" id="33978"/>
    <lineage>
        <taxon>Bacteria</taxon>
        <taxon>Bacillati</taxon>
        <taxon>Bacillota</taxon>
        <taxon>Bacilli</taxon>
        <taxon>Bacillales</taxon>
        <taxon>Caryophanaceae</taxon>
        <taxon>Caryophanon</taxon>
    </lineage>
</organism>
<protein>
    <recommendedName>
        <fullName evidence="1">Xylose isomerase-like TIM barrel domain-containing protein</fullName>
    </recommendedName>
</protein>
<sequence length="279" mass="31251">MTIQLGIRGHDVKAPTFADTAARIHDMGFSYMQLALVKTLPNFEATPASLTQQLTTFITDTLAPHNIQIAVLGCYINVIHPDRDERQRQLDYFKAHLHFVKQLNGRIVGTETGSVIPNLGYSTRNYEEEAYQDVVRSVAQLVEVAEREQTIVGIEGGINHPLHTPAHMARILRDLQSPAAKIIYDPANFLHDGNYTSQQALVEEALQLFGDDIVAVHAKDFIVHPSLHFVPVGSGQMRYHTLFAHMKTSMPHVPVLLENTQHPHIEPASAYLREQWANA</sequence>
<reference evidence="2 3" key="1">
    <citation type="submission" date="2016-07" db="EMBL/GenBank/DDBJ databases">
        <title>Caryophanon tenue genome sequencing.</title>
        <authorList>
            <person name="Verma A."/>
            <person name="Pal Y."/>
            <person name="Krishnamurthi S."/>
        </authorList>
    </citation>
    <scope>NUCLEOTIDE SEQUENCE [LARGE SCALE GENOMIC DNA]</scope>
    <source>
        <strain evidence="2 3">DSM 14152</strain>
    </source>
</reference>
<name>A0A1C0YBX4_9BACL</name>
<dbReference type="InterPro" id="IPR050312">
    <property type="entry name" value="IolE/XylAMocC-like"/>
</dbReference>
<comment type="caution">
    <text evidence="2">The sequence shown here is derived from an EMBL/GenBank/DDBJ whole genome shotgun (WGS) entry which is preliminary data.</text>
</comment>
<dbReference type="RefSeq" id="WP_066545953.1">
    <property type="nucleotide sequence ID" value="NZ_MASJ01000023.1"/>
</dbReference>
<dbReference type="SUPFAM" id="SSF51658">
    <property type="entry name" value="Xylose isomerase-like"/>
    <property type="match status" value="1"/>
</dbReference>
<feature type="domain" description="Xylose isomerase-like TIM barrel" evidence="1">
    <location>
        <begin position="22"/>
        <end position="260"/>
    </location>
</feature>
<dbReference type="PANTHER" id="PTHR12110">
    <property type="entry name" value="HYDROXYPYRUVATE ISOMERASE"/>
    <property type="match status" value="1"/>
</dbReference>
<dbReference type="InterPro" id="IPR013022">
    <property type="entry name" value="Xyl_isomerase-like_TIM-brl"/>
</dbReference>
<evidence type="ECO:0000313" key="3">
    <source>
        <dbReference type="Proteomes" id="UP000093199"/>
    </source>
</evidence>
<evidence type="ECO:0000313" key="2">
    <source>
        <dbReference type="EMBL" id="OCS84688.1"/>
    </source>
</evidence>
<evidence type="ECO:0000259" key="1">
    <source>
        <dbReference type="Pfam" id="PF01261"/>
    </source>
</evidence>
<dbReference type="EMBL" id="MASJ01000023">
    <property type="protein sequence ID" value="OCS84688.1"/>
    <property type="molecule type" value="Genomic_DNA"/>
</dbReference>
<proteinExistence type="predicted"/>
<accession>A0A1C0YBX4</accession>
<dbReference type="STRING" id="33978.A6M13_03690"/>
<dbReference type="Gene3D" id="3.20.20.150">
    <property type="entry name" value="Divalent-metal-dependent TIM barrel enzymes"/>
    <property type="match status" value="1"/>
</dbReference>
<gene>
    <name evidence="2" type="ORF">A6M13_03690</name>
</gene>
<dbReference type="AlphaFoldDB" id="A0A1C0YBX4"/>
<keyword evidence="3" id="KW-1185">Reference proteome</keyword>
<dbReference type="OrthoDB" id="2063291at2"/>
<dbReference type="Proteomes" id="UP000093199">
    <property type="component" value="Unassembled WGS sequence"/>
</dbReference>
<dbReference type="InterPro" id="IPR036237">
    <property type="entry name" value="Xyl_isomerase-like_sf"/>
</dbReference>